<evidence type="ECO:0000313" key="1">
    <source>
        <dbReference type="EMBL" id="KAH7304132.1"/>
    </source>
</evidence>
<reference evidence="1" key="1">
    <citation type="journal article" date="2021" name="Nat. Commun.">
        <title>Genetic determinants of endophytism in the Arabidopsis root mycobiome.</title>
        <authorList>
            <person name="Mesny F."/>
            <person name="Miyauchi S."/>
            <person name="Thiergart T."/>
            <person name="Pickel B."/>
            <person name="Atanasova L."/>
            <person name="Karlsson M."/>
            <person name="Huettel B."/>
            <person name="Barry K.W."/>
            <person name="Haridas S."/>
            <person name="Chen C."/>
            <person name="Bauer D."/>
            <person name="Andreopoulos W."/>
            <person name="Pangilinan J."/>
            <person name="LaButti K."/>
            <person name="Riley R."/>
            <person name="Lipzen A."/>
            <person name="Clum A."/>
            <person name="Drula E."/>
            <person name="Henrissat B."/>
            <person name="Kohler A."/>
            <person name="Grigoriev I.V."/>
            <person name="Martin F.M."/>
            <person name="Hacquard S."/>
        </authorList>
    </citation>
    <scope>NUCLEOTIDE SEQUENCE</scope>
    <source>
        <strain evidence="1">MPI-CAGE-CH-0235</strain>
    </source>
</reference>
<proteinExistence type="predicted"/>
<gene>
    <name evidence="1" type="ORF">B0I35DRAFT_484621</name>
</gene>
<sequence>MSTKDLARALAAAGAARLAEGEGMYVIHESGNELIEKLWVGDGAQDENVIAVDVREGTSAPYLLDPERDLRLVFFIDQSNAVQCYGYKEEVDDWENTGLGSKWKLTAGSKSRLSASFAADGGLVVSYQDSAGRLRGVMSTGEGRWEEFDLPQATPMEGTPQQLGIIDEKLHLFYVGTDSTIHYTVLDTPTSNWQGDKAVPGTKFDTPIDNCHVAKNLDTGSMQSYILSAGSLWNVDGDNDKVCHNLVDDREHYCANIRIVTAQGEIPVPREAIYVCPSYFKNPSELNAIYDYAAILLKRDPPIRGFGFSLELGLPPVRENNQMSAEKEEEKDILQDQPLNVGGYRPGDYPATCPPSRAGGRCIVAGKHQLTYTAETVQGISGGPVWLEYRGFETIVAIHNYGEEEAGRGNRGSRLTLDVWRLIFSWVGVGWSSKSLHYVPRLPSPYSMHLHVHHYAVPTAAPRQAIGEGRVRVGQPGRIDTRFDILPVAARPGELDQLASYGFLLCVPPAPSSAPGATVPRKGGWLRWDANAKRVQLWERFDTKCEVNLYKLGMRPDKRFDIRARLDKEKFAQVRMAMALLSEEDLELLADDEGSYEDTSEITFEGIKGKEIPFVLK</sequence>
<organism evidence="1 2">
    <name type="scientific">Stachybotrys elegans</name>
    <dbReference type="NCBI Taxonomy" id="80388"/>
    <lineage>
        <taxon>Eukaryota</taxon>
        <taxon>Fungi</taxon>
        <taxon>Dikarya</taxon>
        <taxon>Ascomycota</taxon>
        <taxon>Pezizomycotina</taxon>
        <taxon>Sordariomycetes</taxon>
        <taxon>Hypocreomycetidae</taxon>
        <taxon>Hypocreales</taxon>
        <taxon>Stachybotryaceae</taxon>
        <taxon>Stachybotrys</taxon>
    </lineage>
</organism>
<dbReference type="SUPFAM" id="SSF50494">
    <property type="entry name" value="Trypsin-like serine proteases"/>
    <property type="match status" value="1"/>
</dbReference>
<protein>
    <recommendedName>
        <fullName evidence="3">Fucose-specific lectin</fullName>
    </recommendedName>
</protein>
<dbReference type="InterPro" id="IPR009003">
    <property type="entry name" value="Peptidase_S1_PA"/>
</dbReference>
<comment type="caution">
    <text evidence="1">The sequence shown here is derived from an EMBL/GenBank/DDBJ whole genome shotgun (WGS) entry which is preliminary data.</text>
</comment>
<evidence type="ECO:0000313" key="2">
    <source>
        <dbReference type="Proteomes" id="UP000813444"/>
    </source>
</evidence>
<dbReference type="Gene3D" id="2.120.10.70">
    <property type="entry name" value="Fucose-specific lectin"/>
    <property type="match status" value="1"/>
</dbReference>
<dbReference type="InterPro" id="IPR043504">
    <property type="entry name" value="Peptidase_S1_PA_chymotrypsin"/>
</dbReference>
<accession>A0A8K0SC49</accession>
<dbReference type="OrthoDB" id="5367135at2759"/>
<keyword evidence="2" id="KW-1185">Reference proteome</keyword>
<dbReference type="Gene3D" id="2.40.10.10">
    <property type="entry name" value="Trypsin-like serine proteases"/>
    <property type="match status" value="1"/>
</dbReference>
<evidence type="ECO:0008006" key="3">
    <source>
        <dbReference type="Google" id="ProtNLM"/>
    </source>
</evidence>
<dbReference type="Proteomes" id="UP000813444">
    <property type="component" value="Unassembled WGS sequence"/>
</dbReference>
<dbReference type="AlphaFoldDB" id="A0A8K0SC49"/>
<name>A0A8K0SC49_9HYPO</name>
<dbReference type="EMBL" id="JAGPNK010000025">
    <property type="protein sequence ID" value="KAH7304132.1"/>
    <property type="molecule type" value="Genomic_DNA"/>
</dbReference>
<dbReference type="SUPFAM" id="SSF89372">
    <property type="entry name" value="Fucose-specific lectin"/>
    <property type="match status" value="1"/>
</dbReference>